<name>A0A6C2URE5_9BACT</name>
<organism evidence="3 4">
    <name type="scientific">Pontiella sulfatireligans</name>
    <dbReference type="NCBI Taxonomy" id="2750658"/>
    <lineage>
        <taxon>Bacteria</taxon>
        <taxon>Pseudomonadati</taxon>
        <taxon>Kiritimatiellota</taxon>
        <taxon>Kiritimatiellia</taxon>
        <taxon>Kiritimatiellales</taxon>
        <taxon>Pontiellaceae</taxon>
        <taxon>Pontiella</taxon>
    </lineage>
</organism>
<evidence type="ECO:0000313" key="4">
    <source>
        <dbReference type="Proteomes" id="UP000346198"/>
    </source>
</evidence>
<gene>
    <name evidence="3" type="ORF">SCARR_04972</name>
</gene>
<feature type="compositionally biased region" description="Basic and acidic residues" evidence="1">
    <location>
        <begin position="168"/>
        <end position="193"/>
    </location>
</feature>
<feature type="chain" id="PRO_5025471581" description="Type II secretion system protein GspC N-terminal domain-containing protein" evidence="2">
    <location>
        <begin position="24"/>
        <end position="233"/>
    </location>
</feature>
<sequence length="233" mass="25263">MGEKKVSWIMSTMLVAVFAAVFASDAAQYNRERYEVIVDRSPFGADPLAAAAKATNAKNAKDAAAAAAAAKAMEKELRLCFLLESETGEVRAGFQNLKAKPGDPKSVMLRVGENFRGMKLENIDLGNSSATLLSNGKSLKFELAKAVAAKAAPAAKPQPRRIGGGFRRQAEPKKEPEPKLSPEEEAKRREEVRENLRQYQMEVIRAGMPPLPIPLTEDMDSQLVAEGILPPGE</sequence>
<evidence type="ECO:0000256" key="1">
    <source>
        <dbReference type="SAM" id="MobiDB-lite"/>
    </source>
</evidence>
<keyword evidence="2" id="KW-0732">Signal</keyword>
<proteinExistence type="predicted"/>
<accession>A0A6C2URE5</accession>
<feature type="signal peptide" evidence="2">
    <location>
        <begin position="1"/>
        <end position="23"/>
    </location>
</feature>
<dbReference type="EMBL" id="CAAHFH010000002">
    <property type="protein sequence ID" value="VGO22875.1"/>
    <property type="molecule type" value="Genomic_DNA"/>
</dbReference>
<evidence type="ECO:0000313" key="3">
    <source>
        <dbReference type="EMBL" id="VGO22875.1"/>
    </source>
</evidence>
<feature type="region of interest" description="Disordered" evidence="1">
    <location>
        <begin position="152"/>
        <end position="193"/>
    </location>
</feature>
<dbReference type="Proteomes" id="UP000346198">
    <property type="component" value="Unassembled WGS sequence"/>
</dbReference>
<reference evidence="3 4" key="1">
    <citation type="submission" date="2019-04" db="EMBL/GenBank/DDBJ databases">
        <authorList>
            <person name="Van Vliet M D."/>
        </authorList>
    </citation>
    <scope>NUCLEOTIDE SEQUENCE [LARGE SCALE GENOMIC DNA]</scope>
    <source>
        <strain evidence="3 4">F21</strain>
    </source>
</reference>
<evidence type="ECO:0008006" key="5">
    <source>
        <dbReference type="Google" id="ProtNLM"/>
    </source>
</evidence>
<evidence type="ECO:0000256" key="2">
    <source>
        <dbReference type="SAM" id="SignalP"/>
    </source>
</evidence>
<keyword evidence="4" id="KW-1185">Reference proteome</keyword>
<protein>
    <recommendedName>
        <fullName evidence="5">Type II secretion system protein GspC N-terminal domain-containing protein</fullName>
    </recommendedName>
</protein>
<dbReference type="RefSeq" id="WP_136064571.1">
    <property type="nucleotide sequence ID" value="NZ_CAAHFH010000002.1"/>
</dbReference>
<dbReference type="AlphaFoldDB" id="A0A6C2URE5"/>